<dbReference type="PANTHER" id="PTHR33779">
    <property type="entry name" value="EXPRESSED PROTEIN"/>
    <property type="match status" value="1"/>
</dbReference>
<comment type="caution">
    <text evidence="6">The sequence shown here is derived from an EMBL/GenBank/DDBJ whole genome shotgun (WGS) entry which is preliminary data.</text>
</comment>
<evidence type="ECO:0000256" key="2">
    <source>
        <dbReference type="ARBA" id="ARBA00022771"/>
    </source>
</evidence>
<evidence type="ECO:0000313" key="7">
    <source>
        <dbReference type="Proteomes" id="UP000825729"/>
    </source>
</evidence>
<dbReference type="InterPro" id="IPR001965">
    <property type="entry name" value="Znf_PHD"/>
</dbReference>
<dbReference type="SUPFAM" id="SSF57903">
    <property type="entry name" value="FYVE/PHD zinc finger"/>
    <property type="match status" value="1"/>
</dbReference>
<feature type="compositionally biased region" description="Basic and acidic residues" evidence="4">
    <location>
        <begin position="285"/>
        <end position="297"/>
    </location>
</feature>
<dbReference type="InterPro" id="IPR056874">
    <property type="entry name" value="PHD_dom_pln"/>
</dbReference>
<sequence>MVQVGSSDIPSARGMWFREVTSILAFHVSHETGGPTEPPRVGPDIRNSPRRPRTGVILSSIRRLVKTGRNAGTPRVISNEENRELQGWGRGTGEDKIEVGPTRPCPGSFEKEPPISNCFTAPATSIPTLRLPDSAPFANWVVFPSGKRRLPFRLERERQRERVRDREAFMESQSDRGGDAVETVCSLCGDIGFRNALIRCRKCGFRHQHTYCSRLYPNIDREKWSCEWCLHEEEKQASRRSKVFEFLLEIAQSLPENSSEGNEEKRICRRVEERVGQDKQPAAPSKEHIWEPKEHRSGSTAVKKSARCVEKNKALDRWRNLAKNRFGSRRYKLLADVLC</sequence>
<dbReference type="PANTHER" id="PTHR33779:SF17">
    <property type="entry name" value="ZINC FINGER PHD-TYPE DOMAIN-CONTAINING PROTEIN"/>
    <property type="match status" value="1"/>
</dbReference>
<dbReference type="SMART" id="SM00249">
    <property type="entry name" value="PHD"/>
    <property type="match status" value="1"/>
</dbReference>
<dbReference type="Proteomes" id="UP000825729">
    <property type="component" value="Unassembled WGS sequence"/>
</dbReference>
<keyword evidence="2" id="KW-0863">Zinc-finger</keyword>
<dbReference type="InterPro" id="IPR011011">
    <property type="entry name" value="Znf_FYVE_PHD"/>
</dbReference>
<evidence type="ECO:0000256" key="3">
    <source>
        <dbReference type="ARBA" id="ARBA00022833"/>
    </source>
</evidence>
<keyword evidence="3" id="KW-0862">Zinc</keyword>
<evidence type="ECO:0000256" key="4">
    <source>
        <dbReference type="SAM" id="MobiDB-lite"/>
    </source>
</evidence>
<dbReference type="Pfam" id="PF25054">
    <property type="entry name" value="PHD_pln"/>
    <property type="match status" value="1"/>
</dbReference>
<feature type="domain" description="Zinc finger PHD-type" evidence="5">
    <location>
        <begin position="184"/>
        <end position="230"/>
    </location>
</feature>
<feature type="region of interest" description="Disordered" evidence="4">
    <location>
        <begin position="276"/>
        <end position="303"/>
    </location>
</feature>
<reference evidence="6 7" key="1">
    <citation type="submission" date="2021-07" db="EMBL/GenBank/DDBJ databases">
        <title>The Aristolochia fimbriata genome: insights into angiosperm evolution, floral development and chemical biosynthesis.</title>
        <authorList>
            <person name="Jiao Y."/>
        </authorList>
    </citation>
    <scope>NUCLEOTIDE SEQUENCE [LARGE SCALE GENOMIC DNA]</scope>
    <source>
        <strain evidence="6">IBCAS-2021</strain>
        <tissue evidence="6">Leaf</tissue>
    </source>
</reference>
<evidence type="ECO:0000256" key="1">
    <source>
        <dbReference type="ARBA" id="ARBA00022723"/>
    </source>
</evidence>
<organism evidence="6 7">
    <name type="scientific">Aristolochia fimbriata</name>
    <name type="common">White veined hardy Dutchman's pipe vine</name>
    <dbReference type="NCBI Taxonomy" id="158543"/>
    <lineage>
        <taxon>Eukaryota</taxon>
        <taxon>Viridiplantae</taxon>
        <taxon>Streptophyta</taxon>
        <taxon>Embryophyta</taxon>
        <taxon>Tracheophyta</taxon>
        <taxon>Spermatophyta</taxon>
        <taxon>Magnoliopsida</taxon>
        <taxon>Magnoliidae</taxon>
        <taxon>Piperales</taxon>
        <taxon>Aristolochiaceae</taxon>
        <taxon>Aristolochia</taxon>
    </lineage>
</organism>
<protein>
    <recommendedName>
        <fullName evidence="5">Zinc finger PHD-type domain-containing protein</fullName>
    </recommendedName>
</protein>
<dbReference type="InterPro" id="IPR019786">
    <property type="entry name" value="Zinc_finger_PHD-type_CS"/>
</dbReference>
<name>A0AAV7EMW1_ARIFI</name>
<accession>A0AAV7EMW1</accession>
<gene>
    <name evidence="6" type="ORF">H6P81_010122</name>
</gene>
<dbReference type="PROSITE" id="PS01359">
    <property type="entry name" value="ZF_PHD_1"/>
    <property type="match status" value="1"/>
</dbReference>
<evidence type="ECO:0000313" key="6">
    <source>
        <dbReference type="EMBL" id="KAG9450157.1"/>
    </source>
</evidence>
<dbReference type="EMBL" id="JAINDJ010000004">
    <property type="protein sequence ID" value="KAG9450157.1"/>
    <property type="molecule type" value="Genomic_DNA"/>
</dbReference>
<feature type="region of interest" description="Disordered" evidence="4">
    <location>
        <begin position="86"/>
        <end position="110"/>
    </location>
</feature>
<dbReference type="Gene3D" id="3.30.40.10">
    <property type="entry name" value="Zinc/RING finger domain, C3HC4 (zinc finger)"/>
    <property type="match status" value="1"/>
</dbReference>
<dbReference type="GO" id="GO:0008270">
    <property type="term" value="F:zinc ion binding"/>
    <property type="evidence" value="ECO:0007669"/>
    <property type="project" value="UniProtKB-KW"/>
</dbReference>
<keyword evidence="7" id="KW-1185">Reference proteome</keyword>
<feature type="region of interest" description="Disordered" evidence="4">
    <location>
        <begin position="30"/>
        <end position="52"/>
    </location>
</feature>
<evidence type="ECO:0000259" key="5">
    <source>
        <dbReference type="SMART" id="SM00249"/>
    </source>
</evidence>
<dbReference type="AlphaFoldDB" id="A0AAV7EMW1"/>
<dbReference type="InterPro" id="IPR013083">
    <property type="entry name" value="Znf_RING/FYVE/PHD"/>
</dbReference>
<keyword evidence="1" id="KW-0479">Metal-binding</keyword>
<proteinExistence type="predicted"/>